<sequence length="85" mass="9389">MDVLIDTTLGEVTLPMYPARNGEIVIRKGQPLGQAKPVEILQADISDTHEVHIKRDKSKVSEIEQQPVQGTEVSVRPAVMVKKSN</sequence>
<name>A0AC60QII4_IXOPE</name>
<protein>
    <submittedName>
        <fullName evidence="1">Uncharacterized protein</fullName>
    </submittedName>
</protein>
<proteinExistence type="predicted"/>
<reference evidence="1 2" key="1">
    <citation type="journal article" date="2020" name="Cell">
        <title>Large-Scale Comparative Analyses of Tick Genomes Elucidate Their Genetic Diversity and Vector Capacities.</title>
        <authorList>
            <consortium name="Tick Genome and Microbiome Consortium (TIGMIC)"/>
            <person name="Jia N."/>
            <person name="Wang J."/>
            <person name="Shi W."/>
            <person name="Du L."/>
            <person name="Sun Y."/>
            <person name="Zhan W."/>
            <person name="Jiang J.F."/>
            <person name="Wang Q."/>
            <person name="Zhang B."/>
            <person name="Ji P."/>
            <person name="Bell-Sakyi L."/>
            <person name="Cui X.M."/>
            <person name="Yuan T.T."/>
            <person name="Jiang B.G."/>
            <person name="Yang W.F."/>
            <person name="Lam T.T."/>
            <person name="Chang Q.C."/>
            <person name="Ding S.J."/>
            <person name="Wang X.J."/>
            <person name="Zhu J.G."/>
            <person name="Ruan X.D."/>
            <person name="Zhao L."/>
            <person name="Wei J.T."/>
            <person name="Ye R.Z."/>
            <person name="Que T.C."/>
            <person name="Du C.H."/>
            <person name="Zhou Y.H."/>
            <person name="Cheng J.X."/>
            <person name="Dai P.F."/>
            <person name="Guo W.B."/>
            <person name="Han X.H."/>
            <person name="Huang E.J."/>
            <person name="Li L.F."/>
            <person name="Wei W."/>
            <person name="Gao Y.C."/>
            <person name="Liu J.Z."/>
            <person name="Shao H.Z."/>
            <person name="Wang X."/>
            <person name="Wang C.C."/>
            <person name="Yang T.C."/>
            <person name="Huo Q.B."/>
            <person name="Li W."/>
            <person name="Chen H.Y."/>
            <person name="Chen S.E."/>
            <person name="Zhou L.G."/>
            <person name="Ni X.B."/>
            <person name="Tian J.H."/>
            <person name="Sheng Y."/>
            <person name="Liu T."/>
            <person name="Pan Y.S."/>
            <person name="Xia L.Y."/>
            <person name="Li J."/>
            <person name="Zhao F."/>
            <person name="Cao W.C."/>
        </authorList>
    </citation>
    <scope>NUCLEOTIDE SEQUENCE [LARGE SCALE GENOMIC DNA]</scope>
    <source>
        <strain evidence="1">Iper-2018</strain>
    </source>
</reference>
<evidence type="ECO:0000313" key="2">
    <source>
        <dbReference type="Proteomes" id="UP000805193"/>
    </source>
</evidence>
<dbReference type="EMBL" id="JABSTQ010008706">
    <property type="protein sequence ID" value="KAG0434164.1"/>
    <property type="molecule type" value="Genomic_DNA"/>
</dbReference>
<evidence type="ECO:0000313" key="1">
    <source>
        <dbReference type="EMBL" id="KAG0434164.1"/>
    </source>
</evidence>
<dbReference type="Proteomes" id="UP000805193">
    <property type="component" value="Unassembled WGS sequence"/>
</dbReference>
<organism evidence="1 2">
    <name type="scientific">Ixodes persulcatus</name>
    <name type="common">Taiga tick</name>
    <dbReference type="NCBI Taxonomy" id="34615"/>
    <lineage>
        <taxon>Eukaryota</taxon>
        <taxon>Metazoa</taxon>
        <taxon>Ecdysozoa</taxon>
        <taxon>Arthropoda</taxon>
        <taxon>Chelicerata</taxon>
        <taxon>Arachnida</taxon>
        <taxon>Acari</taxon>
        <taxon>Parasitiformes</taxon>
        <taxon>Ixodida</taxon>
        <taxon>Ixodoidea</taxon>
        <taxon>Ixodidae</taxon>
        <taxon>Ixodinae</taxon>
        <taxon>Ixodes</taxon>
    </lineage>
</organism>
<accession>A0AC60QII4</accession>
<keyword evidence="2" id="KW-1185">Reference proteome</keyword>
<comment type="caution">
    <text evidence="1">The sequence shown here is derived from an EMBL/GenBank/DDBJ whole genome shotgun (WGS) entry which is preliminary data.</text>
</comment>
<gene>
    <name evidence="1" type="ORF">HPB47_019312</name>
</gene>